<feature type="signal peptide" evidence="8">
    <location>
        <begin position="1"/>
        <end position="18"/>
    </location>
</feature>
<evidence type="ECO:0000313" key="9">
    <source>
        <dbReference type="Proteomes" id="UP000038045"/>
    </source>
</evidence>
<keyword evidence="6" id="KW-1015">Disulfide bond</keyword>
<organism evidence="9 10">
    <name type="scientific">Parastrongyloides trichosuri</name>
    <name type="common">Possum-specific nematode worm</name>
    <dbReference type="NCBI Taxonomy" id="131310"/>
    <lineage>
        <taxon>Eukaryota</taxon>
        <taxon>Metazoa</taxon>
        <taxon>Ecdysozoa</taxon>
        <taxon>Nematoda</taxon>
        <taxon>Chromadorea</taxon>
        <taxon>Rhabditida</taxon>
        <taxon>Tylenchina</taxon>
        <taxon>Panagrolaimomorpha</taxon>
        <taxon>Strongyloidoidea</taxon>
        <taxon>Strongyloididae</taxon>
        <taxon>Parastrongyloides</taxon>
    </lineage>
</organism>
<dbReference type="CDD" id="cd07061">
    <property type="entry name" value="HP_HAP_like"/>
    <property type="match status" value="1"/>
</dbReference>
<dbReference type="PANTHER" id="PTHR11567">
    <property type="entry name" value="ACID PHOSPHATASE-RELATED"/>
    <property type="match status" value="1"/>
</dbReference>
<evidence type="ECO:0000256" key="6">
    <source>
        <dbReference type="ARBA" id="ARBA00023157"/>
    </source>
</evidence>
<sequence length="381" mass="44415">MYRLQICLIFFLFSFSLAQDTLIGVQSLWRHGDRPPEVIFDYDPHKNDWPVPLGELTPRGMRQHYHLGKRLFERYAIQYKLINPNYNVSEIYVRSTDVNRALASAYSNLAGMFRKSNNTYPSDYKDWPYSWTPIPVHTVDQSLDSLLNANWKCDRLKQLSENRLQTKQFLLFEQSLQNLFQYLSIHSGLNVTTYKMVKKLYGTIRVETEFYNMSQPSWVTPDIFHQMETVVNASVNYAYGCAGFGLPEDSELISLKQGHLVWQMISNMKKMMNNEPIEKYIAYSAHDTTLMSFANVLEAKVPIMGQGLIDYAACFLMELWKKPDNNYYVKLLYSKNAYDDFVPVTHLIKGCDNNDNCSIENFENATKKYTLHHPEEHCDAL</sequence>
<keyword evidence="4 8" id="KW-0732">Signal</keyword>
<keyword evidence="7" id="KW-0325">Glycoprotein</keyword>
<dbReference type="STRING" id="131310.A0A0N4ZTF3"/>
<dbReference type="GO" id="GO:0003993">
    <property type="term" value="F:acid phosphatase activity"/>
    <property type="evidence" value="ECO:0007669"/>
    <property type="project" value="UniProtKB-EC"/>
</dbReference>
<dbReference type="EC" id="3.1.3.2" evidence="3"/>
<evidence type="ECO:0000313" key="10">
    <source>
        <dbReference type="WBParaSite" id="PTRK_0001178200.1"/>
    </source>
</evidence>
<dbReference type="AlphaFoldDB" id="A0A0N4ZTF3"/>
<dbReference type="SUPFAM" id="SSF53254">
    <property type="entry name" value="Phosphoglycerate mutase-like"/>
    <property type="match status" value="1"/>
</dbReference>
<dbReference type="PANTHER" id="PTHR11567:SF211">
    <property type="entry name" value="PROSTATIC ACID PHOSPHATASE"/>
    <property type="match status" value="1"/>
</dbReference>
<dbReference type="PROSITE" id="PS00616">
    <property type="entry name" value="HIS_ACID_PHOSPHAT_1"/>
    <property type="match status" value="1"/>
</dbReference>
<keyword evidence="9" id="KW-1185">Reference proteome</keyword>
<comment type="similarity">
    <text evidence="2">Belongs to the histidine acid phosphatase family.</text>
</comment>
<proteinExistence type="inferred from homology"/>
<dbReference type="Pfam" id="PF00328">
    <property type="entry name" value="His_Phos_2"/>
    <property type="match status" value="1"/>
</dbReference>
<evidence type="ECO:0000256" key="2">
    <source>
        <dbReference type="ARBA" id="ARBA00005375"/>
    </source>
</evidence>
<evidence type="ECO:0000256" key="3">
    <source>
        <dbReference type="ARBA" id="ARBA00012646"/>
    </source>
</evidence>
<accession>A0A0N4ZTF3</accession>
<dbReference type="Proteomes" id="UP000038045">
    <property type="component" value="Unplaced"/>
</dbReference>
<dbReference type="PROSITE" id="PS50007">
    <property type="entry name" value="PIPLC_X_DOMAIN"/>
    <property type="match status" value="1"/>
</dbReference>
<evidence type="ECO:0000256" key="7">
    <source>
        <dbReference type="ARBA" id="ARBA00023180"/>
    </source>
</evidence>
<evidence type="ECO:0000256" key="8">
    <source>
        <dbReference type="SAM" id="SignalP"/>
    </source>
</evidence>
<evidence type="ECO:0000256" key="5">
    <source>
        <dbReference type="ARBA" id="ARBA00022801"/>
    </source>
</evidence>
<name>A0A0N4ZTF3_PARTI</name>
<dbReference type="InterPro" id="IPR000560">
    <property type="entry name" value="His_Pase_clade-2"/>
</dbReference>
<protein>
    <recommendedName>
        <fullName evidence="3">acid phosphatase</fullName>
        <ecNumber evidence="3">3.1.3.2</ecNumber>
    </recommendedName>
</protein>
<comment type="catalytic activity">
    <reaction evidence="1">
        <text>a phosphate monoester + H2O = an alcohol + phosphate</text>
        <dbReference type="Rhea" id="RHEA:15017"/>
        <dbReference type="ChEBI" id="CHEBI:15377"/>
        <dbReference type="ChEBI" id="CHEBI:30879"/>
        <dbReference type="ChEBI" id="CHEBI:43474"/>
        <dbReference type="ChEBI" id="CHEBI:67140"/>
        <dbReference type="EC" id="3.1.3.2"/>
    </reaction>
</comment>
<feature type="chain" id="PRO_5005892199" description="acid phosphatase" evidence="8">
    <location>
        <begin position="19"/>
        <end position="381"/>
    </location>
</feature>
<dbReference type="InterPro" id="IPR033379">
    <property type="entry name" value="Acid_Pase_AS"/>
</dbReference>
<evidence type="ECO:0000256" key="1">
    <source>
        <dbReference type="ARBA" id="ARBA00000032"/>
    </source>
</evidence>
<reference evidence="10" key="1">
    <citation type="submission" date="2017-02" db="UniProtKB">
        <authorList>
            <consortium name="WormBaseParasite"/>
        </authorList>
    </citation>
    <scope>IDENTIFICATION</scope>
</reference>
<evidence type="ECO:0000256" key="4">
    <source>
        <dbReference type="ARBA" id="ARBA00022729"/>
    </source>
</evidence>
<dbReference type="Gene3D" id="3.40.50.1240">
    <property type="entry name" value="Phosphoglycerate mutase-like"/>
    <property type="match status" value="1"/>
</dbReference>
<keyword evidence="5" id="KW-0378">Hydrolase</keyword>
<dbReference type="InterPro" id="IPR029033">
    <property type="entry name" value="His_PPase_superfam"/>
</dbReference>
<dbReference type="InterPro" id="IPR050645">
    <property type="entry name" value="Histidine_acid_phosphatase"/>
</dbReference>
<dbReference type="WBParaSite" id="PTRK_0001178200.1">
    <property type="protein sequence ID" value="PTRK_0001178200.1"/>
    <property type="gene ID" value="PTRK_0001178200"/>
</dbReference>